<feature type="transmembrane region" description="Helical" evidence="2">
    <location>
        <begin position="40"/>
        <end position="59"/>
    </location>
</feature>
<sequence>MKHKTKDFEGLKPIVARNIYFRNNKKNVILQAPEICFWNIYGTLIINYFLITHLNLLVIPKTRTRTPENGLADPDFSSLKHGPGLEKKFS</sequence>
<evidence type="ECO:0000256" key="1">
    <source>
        <dbReference type="SAM" id="MobiDB-lite"/>
    </source>
</evidence>
<evidence type="ECO:0000313" key="3">
    <source>
        <dbReference type="EMBL" id="RNA39703.1"/>
    </source>
</evidence>
<evidence type="ECO:0000313" key="4">
    <source>
        <dbReference type="Proteomes" id="UP000276133"/>
    </source>
</evidence>
<reference evidence="3 4" key="1">
    <citation type="journal article" date="2018" name="Sci. Rep.">
        <title>Genomic signatures of local adaptation to the degree of environmental predictability in rotifers.</title>
        <authorList>
            <person name="Franch-Gras L."/>
            <person name="Hahn C."/>
            <person name="Garcia-Roger E.M."/>
            <person name="Carmona M.J."/>
            <person name="Serra M."/>
            <person name="Gomez A."/>
        </authorList>
    </citation>
    <scope>NUCLEOTIDE SEQUENCE [LARGE SCALE GENOMIC DNA]</scope>
    <source>
        <strain evidence="3">HYR1</strain>
    </source>
</reference>
<evidence type="ECO:0000256" key="2">
    <source>
        <dbReference type="SAM" id="Phobius"/>
    </source>
</evidence>
<dbReference type="AlphaFoldDB" id="A0A3M7SV59"/>
<keyword evidence="2" id="KW-0472">Membrane</keyword>
<protein>
    <submittedName>
        <fullName evidence="3">Uncharacterized protein</fullName>
    </submittedName>
</protein>
<keyword evidence="2" id="KW-0812">Transmembrane</keyword>
<proteinExistence type="predicted"/>
<keyword evidence="2" id="KW-1133">Transmembrane helix</keyword>
<name>A0A3M7SV59_BRAPC</name>
<feature type="region of interest" description="Disordered" evidence="1">
    <location>
        <begin position="65"/>
        <end position="90"/>
    </location>
</feature>
<dbReference type="Proteomes" id="UP000276133">
    <property type="component" value="Unassembled WGS sequence"/>
</dbReference>
<dbReference type="EMBL" id="REGN01000714">
    <property type="protein sequence ID" value="RNA39703.1"/>
    <property type="molecule type" value="Genomic_DNA"/>
</dbReference>
<accession>A0A3M7SV59</accession>
<keyword evidence="4" id="KW-1185">Reference proteome</keyword>
<gene>
    <name evidence="3" type="ORF">BpHYR1_010685</name>
</gene>
<comment type="caution">
    <text evidence="3">The sequence shown here is derived from an EMBL/GenBank/DDBJ whole genome shotgun (WGS) entry which is preliminary data.</text>
</comment>
<organism evidence="3 4">
    <name type="scientific">Brachionus plicatilis</name>
    <name type="common">Marine rotifer</name>
    <name type="synonym">Brachionus muelleri</name>
    <dbReference type="NCBI Taxonomy" id="10195"/>
    <lineage>
        <taxon>Eukaryota</taxon>
        <taxon>Metazoa</taxon>
        <taxon>Spiralia</taxon>
        <taxon>Gnathifera</taxon>
        <taxon>Rotifera</taxon>
        <taxon>Eurotatoria</taxon>
        <taxon>Monogononta</taxon>
        <taxon>Pseudotrocha</taxon>
        <taxon>Ploima</taxon>
        <taxon>Brachionidae</taxon>
        <taxon>Brachionus</taxon>
    </lineage>
</organism>